<dbReference type="InterPro" id="IPR005881">
    <property type="entry name" value="Ser_O-AcTrfase"/>
</dbReference>
<protein>
    <recommendedName>
        <fullName evidence="3">serine O-acetyltransferase</fullName>
        <ecNumber evidence="3">2.3.1.30</ecNumber>
    </recommendedName>
</protein>
<dbReference type="Pfam" id="PF06426">
    <property type="entry name" value="SATase_N"/>
    <property type="match status" value="1"/>
</dbReference>
<dbReference type="CDD" id="cd03354">
    <property type="entry name" value="LbH_SAT"/>
    <property type="match status" value="1"/>
</dbReference>
<keyword evidence="4" id="KW-0028">Amino-acid biosynthesis</keyword>
<evidence type="ECO:0000313" key="9">
    <source>
        <dbReference type="Proteomes" id="UP001459277"/>
    </source>
</evidence>
<evidence type="ECO:0000256" key="2">
    <source>
        <dbReference type="ARBA" id="ARBA00007274"/>
    </source>
</evidence>
<dbReference type="GO" id="GO:0006535">
    <property type="term" value="P:cysteine biosynthetic process from serine"/>
    <property type="evidence" value="ECO:0007669"/>
    <property type="project" value="InterPro"/>
</dbReference>
<dbReference type="NCBIfam" id="TIGR01172">
    <property type="entry name" value="cysE"/>
    <property type="match status" value="1"/>
</dbReference>
<dbReference type="FunFam" id="2.160.10.10:FF:000002">
    <property type="entry name" value="Serine acetyltransferase"/>
    <property type="match status" value="1"/>
</dbReference>
<name>A0AAW2DPR3_9ROSI</name>
<dbReference type="EMBL" id="JAZDWU010000002">
    <property type="protein sequence ID" value="KAL0012119.1"/>
    <property type="molecule type" value="Genomic_DNA"/>
</dbReference>
<dbReference type="GO" id="GO:0005737">
    <property type="term" value="C:cytoplasm"/>
    <property type="evidence" value="ECO:0007669"/>
    <property type="project" value="InterPro"/>
</dbReference>
<evidence type="ECO:0000256" key="4">
    <source>
        <dbReference type="ARBA" id="ARBA00022605"/>
    </source>
</evidence>
<proteinExistence type="inferred from homology"/>
<dbReference type="InterPro" id="IPR042122">
    <property type="entry name" value="Ser_AcTrfase_N_sf"/>
</dbReference>
<gene>
    <name evidence="8" type="ORF">SO802_007227</name>
</gene>
<comment type="caution">
    <text evidence="8">The sequence shown here is derived from an EMBL/GenBank/DDBJ whole genome shotgun (WGS) entry which is preliminary data.</text>
</comment>
<reference evidence="8 9" key="1">
    <citation type="submission" date="2024-01" db="EMBL/GenBank/DDBJ databases">
        <title>A telomere-to-telomere, gap-free genome of sweet tea (Lithocarpus litseifolius).</title>
        <authorList>
            <person name="Zhou J."/>
        </authorList>
    </citation>
    <scope>NUCLEOTIDE SEQUENCE [LARGE SCALE GENOMIC DNA]</scope>
    <source>
        <strain evidence="8">Zhou-2022a</strain>
        <tissue evidence="8">Leaf</tissue>
    </source>
</reference>
<dbReference type="Gene3D" id="1.10.3130.10">
    <property type="entry name" value="serine acetyltransferase, domain 1"/>
    <property type="match status" value="1"/>
</dbReference>
<dbReference type="Proteomes" id="UP001459277">
    <property type="component" value="Unassembled WGS sequence"/>
</dbReference>
<accession>A0AAW2DPR3</accession>
<evidence type="ECO:0000256" key="5">
    <source>
        <dbReference type="ARBA" id="ARBA00022679"/>
    </source>
</evidence>
<dbReference type="EC" id="2.3.1.30" evidence="3"/>
<keyword evidence="5" id="KW-0808">Transferase</keyword>
<dbReference type="InterPro" id="IPR045304">
    <property type="entry name" value="LbH_SAT"/>
</dbReference>
<dbReference type="InterPro" id="IPR011004">
    <property type="entry name" value="Trimer_LpxA-like_sf"/>
</dbReference>
<dbReference type="SUPFAM" id="SSF51161">
    <property type="entry name" value="Trimeric LpxA-like enzymes"/>
    <property type="match status" value="1"/>
</dbReference>
<dbReference type="PANTHER" id="PTHR42811">
    <property type="entry name" value="SERINE ACETYLTRANSFERASE"/>
    <property type="match status" value="1"/>
</dbReference>
<dbReference type="AlphaFoldDB" id="A0AAW2DPR3"/>
<dbReference type="Pfam" id="PF00132">
    <property type="entry name" value="Hexapep"/>
    <property type="match status" value="1"/>
</dbReference>
<dbReference type="InterPro" id="IPR010493">
    <property type="entry name" value="Ser_AcTrfase_N"/>
</dbReference>
<evidence type="ECO:0000259" key="7">
    <source>
        <dbReference type="SMART" id="SM00971"/>
    </source>
</evidence>
<evidence type="ECO:0000256" key="3">
    <source>
        <dbReference type="ARBA" id="ARBA00013266"/>
    </source>
</evidence>
<evidence type="ECO:0000313" key="8">
    <source>
        <dbReference type="EMBL" id="KAL0012119.1"/>
    </source>
</evidence>
<dbReference type="SMART" id="SM00971">
    <property type="entry name" value="SATase_N"/>
    <property type="match status" value="1"/>
</dbReference>
<keyword evidence="6" id="KW-0012">Acyltransferase</keyword>
<dbReference type="PROSITE" id="PS00101">
    <property type="entry name" value="HEXAPEP_TRANSFERASES"/>
    <property type="match status" value="1"/>
</dbReference>
<comment type="similarity">
    <text evidence="2">Belongs to the transferase hexapeptide repeat family.</text>
</comment>
<sequence>MAACIANSRSETSSADPFTLDSSKCQISTRCRTQLCRLNSSNLVSGKTSNWGGKKVSNSSKTILHDEDEDGLWLKIQEEALHDFEQEPILFKYYYSSILSHVSLESALASHLAMKLSNAHIASDALMEVFLSVFHEDHEVRRAISDDLKAVRERDPACISYVHCLLNFKGFLACQAHRVAHKLWSQGRAVIALLIQSRISEVFAVDIHPGAKIGRGILLDHATGIVIGETSVIGDNVTILHNVTLGGTGKVSGDRHPKIGDGVLIGAGTKVLGSIRIGEGAKIGAGSVVLEEVPPRTTAVGNPARLVEGKEKLSYETIAGGSSVDLQQ</sequence>
<comment type="pathway">
    <text evidence="1">Amino-acid biosynthesis; L-cysteine biosynthesis; L-cysteine from L-serine: step 1/2.</text>
</comment>
<dbReference type="Gene3D" id="2.160.10.10">
    <property type="entry name" value="Hexapeptide repeat proteins"/>
    <property type="match status" value="1"/>
</dbReference>
<feature type="domain" description="Serine acetyltransferase N-terminal" evidence="7">
    <location>
        <begin position="72"/>
        <end position="176"/>
    </location>
</feature>
<dbReference type="InterPro" id="IPR053376">
    <property type="entry name" value="Serine_acetyltransferase"/>
</dbReference>
<keyword evidence="9" id="KW-1185">Reference proteome</keyword>
<dbReference type="GO" id="GO:0009001">
    <property type="term" value="F:serine O-acetyltransferase activity"/>
    <property type="evidence" value="ECO:0007669"/>
    <property type="project" value="UniProtKB-EC"/>
</dbReference>
<evidence type="ECO:0000256" key="1">
    <source>
        <dbReference type="ARBA" id="ARBA00004876"/>
    </source>
</evidence>
<dbReference type="InterPro" id="IPR001451">
    <property type="entry name" value="Hexapep"/>
</dbReference>
<organism evidence="8 9">
    <name type="scientific">Lithocarpus litseifolius</name>
    <dbReference type="NCBI Taxonomy" id="425828"/>
    <lineage>
        <taxon>Eukaryota</taxon>
        <taxon>Viridiplantae</taxon>
        <taxon>Streptophyta</taxon>
        <taxon>Embryophyta</taxon>
        <taxon>Tracheophyta</taxon>
        <taxon>Spermatophyta</taxon>
        <taxon>Magnoliopsida</taxon>
        <taxon>eudicotyledons</taxon>
        <taxon>Gunneridae</taxon>
        <taxon>Pentapetalae</taxon>
        <taxon>rosids</taxon>
        <taxon>fabids</taxon>
        <taxon>Fagales</taxon>
        <taxon>Fagaceae</taxon>
        <taxon>Lithocarpus</taxon>
    </lineage>
</organism>
<evidence type="ECO:0000256" key="6">
    <source>
        <dbReference type="ARBA" id="ARBA00023315"/>
    </source>
</evidence>
<dbReference type="InterPro" id="IPR018357">
    <property type="entry name" value="Hexapep_transf_CS"/>
</dbReference>
<dbReference type="NCBIfam" id="NF041874">
    <property type="entry name" value="EPS_EpsC"/>
    <property type="match status" value="1"/>
</dbReference>